<dbReference type="OMA" id="DVECHKH"/>
<dbReference type="HOGENOM" id="CLU_426735_0_0_1"/>
<keyword evidence="5" id="KW-1185">Reference proteome</keyword>
<evidence type="ECO:0000313" key="4">
    <source>
        <dbReference type="EMBL" id="EED90706.1"/>
    </source>
</evidence>
<dbReference type="KEGG" id="tps:THAPSDRAFT_23816"/>
<feature type="compositionally biased region" description="Acidic residues" evidence="1">
    <location>
        <begin position="578"/>
        <end position="591"/>
    </location>
</feature>
<evidence type="ECO:0000256" key="1">
    <source>
        <dbReference type="SAM" id="MobiDB-lite"/>
    </source>
</evidence>
<dbReference type="Proteomes" id="UP000001449">
    <property type="component" value="Chromosome 8"/>
</dbReference>
<name>B8C792_THAPS</name>
<feature type="compositionally biased region" description="Acidic residues" evidence="1">
    <location>
        <begin position="618"/>
        <end position="642"/>
    </location>
</feature>
<feature type="region of interest" description="Disordered" evidence="1">
    <location>
        <begin position="503"/>
        <end position="642"/>
    </location>
</feature>
<dbReference type="PaxDb" id="35128-Thaps23816"/>
<sequence>MAMERYGNGPRRRVVPHEYESQTDYTETYYDDDYTHDDEGTYDSRTYDSRTYDSRSQYTGSYTDTRDHNNRGRVHPNDRRMNGSGHNNMNNHASEPHNPKQLVDFDSYASDSEKLSAILKCSDVECHKHNLSIDYYLFRKYGLFLPTVFLTLFISMVGFVVQSDIIKDHMKVGDSTTREFLSYLIACLAFLVLVFTLLANSLDYNSKINFHKGAALDLETLCDRIRMYRVERTMDEAVAEEEEDIYKKYGDDESQATEMSENASIPPTSTSLVKVDGNGALAMPLKKQMAQQRKNEKKNDALTKTLVNQKISEMKHEQENFKNVIEFYGYHTALQQITIGCKDDVPIKISKFFEVMETRVELMSLGRTLGCAEEGMEETSGRMRKNQIIRLCANEIVNEVSGYWAWPIMVPNVDHTIECALKRVGQLLNMNYRAQRRCKMIPCCPIPLCCKKKTSNNVFAIINEGIDQRELDMMQAERTELIKMEKDRKLRRLAGPEEVLELKNGGASVGGKQPKGMRGENVPRIGNGGGSKRGQYGYYDDEASRPSIDPDGDTFAGMATEATGSLLGSKVGYPQNQEFDEYDEDEEMGSYEEEKKKKKKKKKKHKKKKTKSKKQKEEAEDEKEYSENEDASIDEEEYSDEE</sequence>
<keyword evidence="2" id="KW-0472">Membrane</keyword>
<feature type="compositionally biased region" description="Basic and acidic residues" evidence="1">
    <location>
        <begin position="64"/>
        <end position="81"/>
    </location>
</feature>
<feature type="compositionally biased region" description="Low complexity" evidence="1">
    <location>
        <begin position="82"/>
        <end position="93"/>
    </location>
</feature>
<dbReference type="EMBL" id="CM000644">
    <property type="protein sequence ID" value="EED90706.1"/>
    <property type="molecule type" value="Genomic_DNA"/>
</dbReference>
<gene>
    <name evidence="4" type="ORF">THAPSDRAFT_23816</name>
</gene>
<protein>
    <recommendedName>
        <fullName evidence="3">SMODS and SLOG-associating 2TM effector domain-containing protein</fullName>
    </recommendedName>
</protein>
<feature type="domain" description="SMODS and SLOG-associating 2TM effector" evidence="3">
    <location>
        <begin position="160"/>
        <end position="249"/>
    </location>
</feature>
<evidence type="ECO:0000256" key="2">
    <source>
        <dbReference type="SAM" id="Phobius"/>
    </source>
</evidence>
<dbReference type="RefSeq" id="XP_002291855.1">
    <property type="nucleotide sequence ID" value="XM_002291819.1"/>
</dbReference>
<evidence type="ECO:0000259" key="3">
    <source>
        <dbReference type="Pfam" id="PF18160"/>
    </source>
</evidence>
<feature type="transmembrane region" description="Helical" evidence="2">
    <location>
        <begin position="141"/>
        <end position="161"/>
    </location>
</feature>
<reference evidence="4 5" key="1">
    <citation type="journal article" date="2004" name="Science">
        <title>The genome of the diatom Thalassiosira pseudonana: ecology, evolution, and metabolism.</title>
        <authorList>
            <person name="Armbrust E.V."/>
            <person name="Berges J.A."/>
            <person name="Bowler C."/>
            <person name="Green B.R."/>
            <person name="Martinez D."/>
            <person name="Putnam N.H."/>
            <person name="Zhou S."/>
            <person name="Allen A.E."/>
            <person name="Apt K.E."/>
            <person name="Bechner M."/>
            <person name="Brzezinski M.A."/>
            <person name="Chaal B.K."/>
            <person name="Chiovitti A."/>
            <person name="Davis A.K."/>
            <person name="Demarest M.S."/>
            <person name="Detter J.C."/>
            <person name="Glavina T."/>
            <person name="Goodstein D."/>
            <person name="Hadi M.Z."/>
            <person name="Hellsten U."/>
            <person name="Hildebrand M."/>
            <person name="Jenkins B.D."/>
            <person name="Jurka J."/>
            <person name="Kapitonov V.V."/>
            <person name="Kroger N."/>
            <person name="Lau W.W."/>
            <person name="Lane T.W."/>
            <person name="Larimer F.W."/>
            <person name="Lippmeier J.C."/>
            <person name="Lucas S."/>
            <person name="Medina M."/>
            <person name="Montsant A."/>
            <person name="Obornik M."/>
            <person name="Parker M.S."/>
            <person name="Palenik B."/>
            <person name="Pazour G.J."/>
            <person name="Richardson P.M."/>
            <person name="Rynearson T.A."/>
            <person name="Saito M.A."/>
            <person name="Schwartz D.C."/>
            <person name="Thamatrakoln K."/>
            <person name="Valentin K."/>
            <person name="Vardi A."/>
            <person name="Wilkerson F.P."/>
            <person name="Rokhsar D.S."/>
        </authorList>
    </citation>
    <scope>NUCLEOTIDE SEQUENCE [LARGE SCALE GENOMIC DNA]</scope>
    <source>
        <strain evidence="4 5">CCMP1335</strain>
    </source>
</reference>
<dbReference type="Pfam" id="PF18160">
    <property type="entry name" value="SLATT_5"/>
    <property type="match status" value="1"/>
</dbReference>
<feature type="compositionally biased region" description="Polar residues" evidence="1">
    <location>
        <begin position="54"/>
        <end position="63"/>
    </location>
</feature>
<dbReference type="eggNOG" id="ENOG502RDEG">
    <property type="taxonomic scope" value="Eukaryota"/>
</dbReference>
<dbReference type="InParanoid" id="B8C792"/>
<organism evidence="4 5">
    <name type="scientific">Thalassiosira pseudonana</name>
    <name type="common">Marine diatom</name>
    <name type="synonym">Cyclotella nana</name>
    <dbReference type="NCBI Taxonomy" id="35128"/>
    <lineage>
        <taxon>Eukaryota</taxon>
        <taxon>Sar</taxon>
        <taxon>Stramenopiles</taxon>
        <taxon>Ochrophyta</taxon>
        <taxon>Bacillariophyta</taxon>
        <taxon>Coscinodiscophyceae</taxon>
        <taxon>Thalassiosirophycidae</taxon>
        <taxon>Thalassiosirales</taxon>
        <taxon>Thalassiosiraceae</taxon>
        <taxon>Thalassiosira</taxon>
    </lineage>
</organism>
<dbReference type="GeneID" id="7452856"/>
<proteinExistence type="predicted"/>
<accession>B8C792</accession>
<evidence type="ECO:0000313" key="5">
    <source>
        <dbReference type="Proteomes" id="UP000001449"/>
    </source>
</evidence>
<keyword evidence="2" id="KW-1133">Transmembrane helix</keyword>
<reference evidence="4 5" key="2">
    <citation type="journal article" date="2008" name="Nature">
        <title>The Phaeodactylum genome reveals the evolutionary history of diatom genomes.</title>
        <authorList>
            <person name="Bowler C."/>
            <person name="Allen A.E."/>
            <person name="Badger J.H."/>
            <person name="Grimwood J."/>
            <person name="Jabbari K."/>
            <person name="Kuo A."/>
            <person name="Maheswari U."/>
            <person name="Martens C."/>
            <person name="Maumus F."/>
            <person name="Otillar R.P."/>
            <person name="Rayko E."/>
            <person name="Salamov A."/>
            <person name="Vandepoele K."/>
            <person name="Beszteri B."/>
            <person name="Gruber A."/>
            <person name="Heijde M."/>
            <person name="Katinka M."/>
            <person name="Mock T."/>
            <person name="Valentin K."/>
            <person name="Verret F."/>
            <person name="Berges J.A."/>
            <person name="Brownlee C."/>
            <person name="Cadoret J.P."/>
            <person name="Chiovitti A."/>
            <person name="Choi C.J."/>
            <person name="Coesel S."/>
            <person name="De Martino A."/>
            <person name="Detter J.C."/>
            <person name="Durkin C."/>
            <person name="Falciatore A."/>
            <person name="Fournet J."/>
            <person name="Haruta M."/>
            <person name="Huysman M.J."/>
            <person name="Jenkins B.D."/>
            <person name="Jiroutova K."/>
            <person name="Jorgensen R.E."/>
            <person name="Joubert Y."/>
            <person name="Kaplan A."/>
            <person name="Kroger N."/>
            <person name="Kroth P.G."/>
            <person name="La Roche J."/>
            <person name="Lindquist E."/>
            <person name="Lommer M."/>
            <person name="Martin-Jezequel V."/>
            <person name="Lopez P.J."/>
            <person name="Lucas S."/>
            <person name="Mangogna M."/>
            <person name="McGinnis K."/>
            <person name="Medlin L.K."/>
            <person name="Montsant A."/>
            <person name="Oudot-Le Secq M.P."/>
            <person name="Napoli C."/>
            <person name="Obornik M."/>
            <person name="Parker M.S."/>
            <person name="Petit J.L."/>
            <person name="Porcel B.M."/>
            <person name="Poulsen N."/>
            <person name="Robison M."/>
            <person name="Rychlewski L."/>
            <person name="Rynearson T.A."/>
            <person name="Schmutz J."/>
            <person name="Shapiro H."/>
            <person name="Siaut M."/>
            <person name="Stanley M."/>
            <person name="Sussman M.R."/>
            <person name="Taylor A.R."/>
            <person name="Vardi A."/>
            <person name="von Dassow P."/>
            <person name="Vyverman W."/>
            <person name="Willis A."/>
            <person name="Wyrwicz L.S."/>
            <person name="Rokhsar D.S."/>
            <person name="Weissenbach J."/>
            <person name="Armbrust E.V."/>
            <person name="Green B.R."/>
            <person name="Van de Peer Y."/>
            <person name="Grigoriev I.V."/>
        </authorList>
    </citation>
    <scope>NUCLEOTIDE SEQUENCE [LARGE SCALE GENOMIC DNA]</scope>
    <source>
        <strain evidence="4 5">CCMP1335</strain>
    </source>
</reference>
<dbReference type="AlphaFoldDB" id="B8C792"/>
<feature type="compositionally biased region" description="Basic residues" evidence="1">
    <location>
        <begin position="596"/>
        <end position="614"/>
    </location>
</feature>
<dbReference type="InterPro" id="IPR041115">
    <property type="entry name" value="SLATT_5"/>
</dbReference>
<feature type="transmembrane region" description="Helical" evidence="2">
    <location>
        <begin position="181"/>
        <end position="202"/>
    </location>
</feature>
<keyword evidence="2" id="KW-0812">Transmembrane</keyword>
<feature type="region of interest" description="Disordered" evidence="1">
    <location>
        <begin position="1"/>
        <end position="96"/>
    </location>
</feature>